<reference evidence="1" key="1">
    <citation type="submission" date="2018-05" db="EMBL/GenBank/DDBJ databases">
        <authorList>
            <person name="Lanie J.A."/>
            <person name="Ng W.-L."/>
            <person name="Kazmierczak K.M."/>
            <person name="Andrzejewski T.M."/>
            <person name="Davidsen T.M."/>
            <person name="Wayne K.J."/>
            <person name="Tettelin H."/>
            <person name="Glass J.I."/>
            <person name="Rusch D."/>
            <person name="Podicherti R."/>
            <person name="Tsui H.-C.T."/>
            <person name="Winkler M.E."/>
        </authorList>
    </citation>
    <scope>NUCLEOTIDE SEQUENCE</scope>
</reference>
<evidence type="ECO:0000313" key="1">
    <source>
        <dbReference type="EMBL" id="SVC56394.1"/>
    </source>
</evidence>
<dbReference type="Gene3D" id="3.30.1460.10">
    <property type="match status" value="1"/>
</dbReference>
<evidence type="ECO:0008006" key="2">
    <source>
        <dbReference type="Google" id="ProtNLM"/>
    </source>
</evidence>
<gene>
    <name evidence="1" type="ORF">METZ01_LOCUS309248</name>
</gene>
<organism evidence="1">
    <name type="scientific">marine metagenome</name>
    <dbReference type="NCBI Taxonomy" id="408172"/>
    <lineage>
        <taxon>unclassified sequences</taxon>
        <taxon>metagenomes</taxon>
        <taxon>ecological metagenomes</taxon>
    </lineage>
</organism>
<accession>A0A382N5E0</accession>
<dbReference type="CDD" id="cd17036">
    <property type="entry name" value="T3SC_YbjN-like_1"/>
    <property type="match status" value="1"/>
</dbReference>
<name>A0A382N5E0_9ZZZZ</name>
<dbReference type="Pfam" id="PF10722">
    <property type="entry name" value="YbjN"/>
    <property type="match status" value="1"/>
</dbReference>
<proteinExistence type="predicted"/>
<feature type="non-terminal residue" evidence="1">
    <location>
        <position position="144"/>
    </location>
</feature>
<dbReference type="EMBL" id="UINC01098121">
    <property type="protein sequence ID" value="SVC56394.1"/>
    <property type="molecule type" value="Genomic_DNA"/>
</dbReference>
<dbReference type="AlphaFoldDB" id="A0A382N5E0"/>
<dbReference type="SUPFAM" id="SSF69635">
    <property type="entry name" value="Type III secretory system chaperone-like"/>
    <property type="match status" value="1"/>
</dbReference>
<sequence length="144" mass="15699">MGLFGPSKGTAESAIKFIIEFFKDAGLDPNECQHENSKEFAAWTFARGSAPVLILVHKAPEFPYISVCSPIVKLPEADQVNALMYHCMAKNYNSPATIGLNEEAGHIVVQYGRPIEGLDKEELQGMMAVVSGVADELDNELAEK</sequence>
<dbReference type="InterPro" id="IPR019660">
    <property type="entry name" value="Put_sensory_transdc_reg_YbjN"/>
</dbReference>
<protein>
    <recommendedName>
        <fullName evidence="2">Type III secretion system chaperone</fullName>
    </recommendedName>
</protein>